<organism evidence="1 2">
    <name type="scientific">Flavobacterium anhuiense</name>
    <dbReference type="NCBI Taxonomy" id="459526"/>
    <lineage>
        <taxon>Bacteria</taxon>
        <taxon>Pseudomonadati</taxon>
        <taxon>Bacteroidota</taxon>
        <taxon>Flavobacteriia</taxon>
        <taxon>Flavobacteriales</taxon>
        <taxon>Flavobacteriaceae</taxon>
        <taxon>Flavobacterium</taxon>
    </lineage>
</organism>
<accession>A0ABY0LG67</accession>
<dbReference type="EMBL" id="FMVC01000002">
    <property type="protein sequence ID" value="SCY13691.1"/>
    <property type="molecule type" value="Genomic_DNA"/>
</dbReference>
<gene>
    <name evidence="1" type="ORF">SAMN02927916_1229</name>
</gene>
<name>A0ABY0LG67_9FLAO</name>
<dbReference type="RefSeq" id="WP_091129942.1">
    <property type="nucleotide sequence ID" value="NZ_FMVC01000002.1"/>
</dbReference>
<proteinExistence type="predicted"/>
<evidence type="ECO:0000313" key="1">
    <source>
        <dbReference type="EMBL" id="SCY13691.1"/>
    </source>
</evidence>
<sequence>MSIKTPKNRLEFEHNINFLEERGLKLLEVNNESAIQNYVWATLPHLRKVRKLPNGRINLLTINEQIRLQANMLNSDLFSK</sequence>
<evidence type="ECO:0000313" key="2">
    <source>
        <dbReference type="Proteomes" id="UP000199307"/>
    </source>
</evidence>
<comment type="caution">
    <text evidence="1">The sequence shown here is derived from an EMBL/GenBank/DDBJ whole genome shotgun (WGS) entry which is preliminary data.</text>
</comment>
<dbReference type="Proteomes" id="UP000199307">
    <property type="component" value="Unassembled WGS sequence"/>
</dbReference>
<keyword evidence="2" id="KW-1185">Reference proteome</keyword>
<reference evidence="1 2" key="1">
    <citation type="submission" date="2016-10" db="EMBL/GenBank/DDBJ databases">
        <authorList>
            <person name="Varghese N."/>
            <person name="Submissions S."/>
        </authorList>
    </citation>
    <scope>NUCLEOTIDE SEQUENCE [LARGE SCALE GENOMIC DNA]</scope>
    <source>
        <strain evidence="1 2">CGMCC 1.6859</strain>
    </source>
</reference>
<protein>
    <submittedName>
        <fullName evidence="1">Uncharacterized protein</fullName>
    </submittedName>
</protein>